<accession>A0A7R9EM36</accession>
<evidence type="ECO:0000313" key="2">
    <source>
        <dbReference type="EMBL" id="CAD7437453.1"/>
    </source>
</evidence>
<proteinExistence type="predicted"/>
<dbReference type="AlphaFoldDB" id="A0A7R9EM36"/>
<feature type="region of interest" description="Disordered" evidence="1">
    <location>
        <begin position="56"/>
        <end position="82"/>
    </location>
</feature>
<sequence length="236" mass="26154">MNSRVEEGVWDPISRIHVLANICGHRTVVAEIERKLPVKTAPRAVRYMAVTCRGLLPSGGREGDPSSSSAGTNSSHLPPRAQGGWRRACVLDLRLITVPSAHAVSTQGGITKRKCQRAEVLTSTPVKKLQQEKLKLKEANELVIMVCSARLPSHLQRNNIQRLQLYRPDISSKHATRERARYAAPPSLKTYTLLLPRSTVAVENIFLLLMVLFPNESGSAYVCWERCDVTPSRDVG</sequence>
<dbReference type="EMBL" id="OD564273">
    <property type="protein sequence ID" value="CAD7437453.1"/>
    <property type="molecule type" value="Genomic_DNA"/>
</dbReference>
<evidence type="ECO:0000256" key="1">
    <source>
        <dbReference type="SAM" id="MobiDB-lite"/>
    </source>
</evidence>
<reference evidence="2" key="1">
    <citation type="submission" date="2020-11" db="EMBL/GenBank/DDBJ databases">
        <authorList>
            <person name="Tran Van P."/>
        </authorList>
    </citation>
    <scope>NUCLEOTIDE SEQUENCE</scope>
</reference>
<feature type="compositionally biased region" description="Polar residues" evidence="1">
    <location>
        <begin position="65"/>
        <end position="76"/>
    </location>
</feature>
<protein>
    <submittedName>
        <fullName evidence="2">Uncharacterized protein</fullName>
    </submittedName>
</protein>
<gene>
    <name evidence="2" type="ORF">TBIB3V08_LOCUS64</name>
</gene>
<name>A0A7R9EM36_9NEOP</name>
<organism evidence="2">
    <name type="scientific">Timema bartmani</name>
    <dbReference type="NCBI Taxonomy" id="61472"/>
    <lineage>
        <taxon>Eukaryota</taxon>
        <taxon>Metazoa</taxon>
        <taxon>Ecdysozoa</taxon>
        <taxon>Arthropoda</taxon>
        <taxon>Hexapoda</taxon>
        <taxon>Insecta</taxon>
        <taxon>Pterygota</taxon>
        <taxon>Neoptera</taxon>
        <taxon>Polyneoptera</taxon>
        <taxon>Phasmatodea</taxon>
        <taxon>Timematodea</taxon>
        <taxon>Timematoidea</taxon>
        <taxon>Timematidae</taxon>
        <taxon>Timema</taxon>
    </lineage>
</organism>